<evidence type="ECO:0000256" key="4">
    <source>
        <dbReference type="ARBA" id="ARBA00022490"/>
    </source>
</evidence>
<dbReference type="CDD" id="cd23809">
    <property type="entry name" value="UBCc_UBE2Z"/>
    <property type="match status" value="1"/>
</dbReference>
<keyword evidence="7" id="KW-0547">Nucleotide-binding</keyword>
<dbReference type="AlphaFoldDB" id="A0AAD6C8U5"/>
<dbReference type="GO" id="GO:0004869">
    <property type="term" value="F:cysteine-type endopeptidase inhibitor activity"/>
    <property type="evidence" value="ECO:0007669"/>
    <property type="project" value="TreeGrafter"/>
</dbReference>
<name>A0AAD6C8U5_9EURO</name>
<dbReference type="InterPro" id="IPR016135">
    <property type="entry name" value="UBQ-conjugating_enzyme/RWD"/>
</dbReference>
<evidence type="ECO:0000256" key="12">
    <source>
        <dbReference type="ARBA" id="ARBA00041798"/>
    </source>
</evidence>
<evidence type="ECO:0000256" key="14">
    <source>
        <dbReference type="ARBA" id="ARBA00042401"/>
    </source>
</evidence>
<proteinExistence type="predicted"/>
<dbReference type="GO" id="GO:0005634">
    <property type="term" value="C:nucleus"/>
    <property type="evidence" value="ECO:0007669"/>
    <property type="project" value="UniProtKB-SubCell"/>
</dbReference>
<comment type="subcellular location">
    <subcellularLocation>
        <location evidence="2">Cytoplasm</location>
    </subcellularLocation>
    <subcellularLocation>
        <location evidence="1">Nucleus</location>
    </subcellularLocation>
</comment>
<keyword evidence="5" id="KW-0808">Transferase</keyword>
<dbReference type="GeneID" id="81598561"/>
<feature type="domain" description="UBC core" evidence="15">
    <location>
        <begin position="4"/>
        <end position="169"/>
    </location>
</feature>
<evidence type="ECO:0000256" key="6">
    <source>
        <dbReference type="ARBA" id="ARBA00022703"/>
    </source>
</evidence>
<gene>
    <name evidence="16" type="ORF">N7458_004936</name>
</gene>
<dbReference type="EMBL" id="JAPVEA010000005">
    <property type="protein sequence ID" value="KAJ5453980.1"/>
    <property type="molecule type" value="Genomic_DNA"/>
</dbReference>
<sequence>MADQCALRLMRELKQFSESDDVETPAIDIEYKDTNIRELHALIVGPPETPYALGFYQFLIKIPSEYPERPPIVTLQTTNYGRTRFGPNLYATGKVCLSILGTWRGQSNEQWSPVLGLETVLRSIQSLLASKPYNLEPGFENDNDEGRIELYNAKIHHENLRLTVISPLEKAYGINPAPAGLEPSQGAFLGAGAAHSNPFLDTYKRRFLWYLESYKMAIQQGLENEKAPVGHSFYHMPFEHEGNVMAGNWDYKDLKTRLEVLEKRIMKETNDWPIRGCTLAQTDHTLAASLRAQLAQIMHHITERTKGMVGLELVDDNPFLWRLTYYGRPMTLYDGGVLKIKIFISPNHPAEQPRVILETPLYHVRVSSQNVLIYLPLRADEMARHVDGILNSLEEDKPPVNPLMTVHPEASALCWGSQEQQRQYSRKLRRSVAATLDRANEATYLIGTCDREWDGEKKMGHLWLKNHQPVRDTIPGE</sequence>
<evidence type="ECO:0000256" key="9">
    <source>
        <dbReference type="ARBA" id="ARBA00022840"/>
    </source>
</evidence>
<dbReference type="RefSeq" id="XP_056766936.1">
    <property type="nucleotide sequence ID" value="XM_056908318.1"/>
</dbReference>
<keyword evidence="17" id="KW-1185">Reference proteome</keyword>
<dbReference type="GO" id="GO:0006915">
    <property type="term" value="P:apoptotic process"/>
    <property type="evidence" value="ECO:0007669"/>
    <property type="project" value="UniProtKB-KW"/>
</dbReference>
<evidence type="ECO:0000256" key="13">
    <source>
        <dbReference type="ARBA" id="ARBA00042316"/>
    </source>
</evidence>
<dbReference type="PANTHER" id="PTHR46116:SF26">
    <property type="entry name" value="UBIQUITIN-CONJUGATING ENZYME E2 Z"/>
    <property type="match status" value="1"/>
</dbReference>
<evidence type="ECO:0000256" key="1">
    <source>
        <dbReference type="ARBA" id="ARBA00004123"/>
    </source>
</evidence>
<evidence type="ECO:0000259" key="15">
    <source>
        <dbReference type="PROSITE" id="PS50127"/>
    </source>
</evidence>
<keyword evidence="6" id="KW-0053">Apoptosis</keyword>
<protein>
    <recommendedName>
        <fullName evidence="11">Ubiquitin-conjugating enzyme E2 Z</fullName>
        <ecNumber evidence="3">2.3.2.23</ecNumber>
    </recommendedName>
    <alternativeName>
        <fullName evidence="12">E2 ubiquitin-conjugating enzyme Z</fullName>
    </alternativeName>
    <alternativeName>
        <fullName evidence="14">Ubiquitin carrier protein Z</fullName>
    </alternativeName>
    <alternativeName>
        <fullName evidence="13">Ubiquitin-protein ligase Z</fullName>
    </alternativeName>
</protein>
<dbReference type="GO" id="GO:0061631">
    <property type="term" value="F:ubiquitin conjugating enzyme activity"/>
    <property type="evidence" value="ECO:0007669"/>
    <property type="project" value="UniProtKB-EC"/>
</dbReference>
<evidence type="ECO:0000256" key="5">
    <source>
        <dbReference type="ARBA" id="ARBA00022679"/>
    </source>
</evidence>
<dbReference type="EC" id="2.3.2.23" evidence="3"/>
<evidence type="ECO:0000256" key="3">
    <source>
        <dbReference type="ARBA" id="ARBA00012486"/>
    </source>
</evidence>
<reference evidence="16" key="1">
    <citation type="submission" date="2022-12" db="EMBL/GenBank/DDBJ databases">
        <authorList>
            <person name="Petersen C."/>
        </authorList>
    </citation>
    <scope>NUCLEOTIDE SEQUENCE</scope>
    <source>
        <strain evidence="16">IBT 16125</strain>
    </source>
</reference>
<dbReference type="Pfam" id="PF00179">
    <property type="entry name" value="UQ_con"/>
    <property type="match status" value="2"/>
</dbReference>
<dbReference type="GO" id="GO:0005737">
    <property type="term" value="C:cytoplasm"/>
    <property type="evidence" value="ECO:0007669"/>
    <property type="project" value="UniProtKB-SubCell"/>
</dbReference>
<keyword evidence="8" id="KW-0833">Ubl conjugation pathway</keyword>
<keyword evidence="10" id="KW-0539">Nucleus</keyword>
<keyword evidence="4" id="KW-0963">Cytoplasm</keyword>
<dbReference type="SMART" id="SM00212">
    <property type="entry name" value="UBCc"/>
    <property type="match status" value="1"/>
</dbReference>
<evidence type="ECO:0000256" key="7">
    <source>
        <dbReference type="ARBA" id="ARBA00022741"/>
    </source>
</evidence>
<evidence type="ECO:0000313" key="16">
    <source>
        <dbReference type="EMBL" id="KAJ5453980.1"/>
    </source>
</evidence>
<dbReference type="PANTHER" id="PTHR46116">
    <property type="entry name" value="(E3-INDEPENDENT) E2 UBIQUITIN-CONJUGATING ENZYME"/>
    <property type="match status" value="1"/>
</dbReference>
<accession>A0AAD6C8U5</accession>
<comment type="caution">
    <text evidence="16">The sequence shown here is derived from an EMBL/GenBank/DDBJ whole genome shotgun (WGS) entry which is preliminary data.</text>
</comment>
<dbReference type="GO" id="GO:0005524">
    <property type="term" value="F:ATP binding"/>
    <property type="evidence" value="ECO:0007669"/>
    <property type="project" value="UniProtKB-KW"/>
</dbReference>
<organism evidence="16 17">
    <name type="scientific">Penicillium daleae</name>
    <dbReference type="NCBI Taxonomy" id="63821"/>
    <lineage>
        <taxon>Eukaryota</taxon>
        <taxon>Fungi</taxon>
        <taxon>Dikarya</taxon>
        <taxon>Ascomycota</taxon>
        <taxon>Pezizomycotina</taxon>
        <taxon>Eurotiomycetes</taxon>
        <taxon>Eurotiomycetidae</taxon>
        <taxon>Eurotiales</taxon>
        <taxon>Aspergillaceae</taxon>
        <taxon>Penicillium</taxon>
    </lineage>
</organism>
<dbReference type="PROSITE" id="PS50127">
    <property type="entry name" value="UBC_2"/>
    <property type="match status" value="1"/>
</dbReference>
<dbReference type="CDD" id="cd00195">
    <property type="entry name" value="UBCc_UEV"/>
    <property type="match status" value="1"/>
</dbReference>
<evidence type="ECO:0000256" key="8">
    <source>
        <dbReference type="ARBA" id="ARBA00022786"/>
    </source>
</evidence>
<evidence type="ECO:0000256" key="2">
    <source>
        <dbReference type="ARBA" id="ARBA00004496"/>
    </source>
</evidence>
<evidence type="ECO:0000256" key="11">
    <source>
        <dbReference type="ARBA" id="ARBA00039894"/>
    </source>
</evidence>
<dbReference type="Proteomes" id="UP001213681">
    <property type="component" value="Unassembled WGS sequence"/>
</dbReference>
<dbReference type="Gene3D" id="3.10.110.10">
    <property type="entry name" value="Ubiquitin Conjugating Enzyme"/>
    <property type="match status" value="2"/>
</dbReference>
<reference evidence="16" key="2">
    <citation type="journal article" date="2023" name="IMA Fungus">
        <title>Comparative genomic study of the Penicillium genus elucidates a diverse pangenome and 15 lateral gene transfer events.</title>
        <authorList>
            <person name="Petersen C."/>
            <person name="Sorensen T."/>
            <person name="Nielsen M.R."/>
            <person name="Sondergaard T.E."/>
            <person name="Sorensen J.L."/>
            <person name="Fitzpatrick D.A."/>
            <person name="Frisvad J.C."/>
            <person name="Nielsen K.L."/>
        </authorList>
    </citation>
    <scope>NUCLEOTIDE SEQUENCE</scope>
    <source>
        <strain evidence="16">IBT 16125</strain>
    </source>
</reference>
<dbReference type="SUPFAM" id="SSF54495">
    <property type="entry name" value="UBC-like"/>
    <property type="match status" value="2"/>
</dbReference>
<keyword evidence="9" id="KW-0067">ATP-binding</keyword>
<evidence type="ECO:0000313" key="17">
    <source>
        <dbReference type="Proteomes" id="UP001213681"/>
    </source>
</evidence>
<dbReference type="InterPro" id="IPR000608">
    <property type="entry name" value="UBC"/>
</dbReference>
<dbReference type="GO" id="GO:0043066">
    <property type="term" value="P:negative regulation of apoptotic process"/>
    <property type="evidence" value="ECO:0007669"/>
    <property type="project" value="TreeGrafter"/>
</dbReference>
<evidence type="ECO:0000256" key="10">
    <source>
        <dbReference type="ARBA" id="ARBA00023242"/>
    </source>
</evidence>